<name>A0A1H7MS80_9GAMM</name>
<dbReference type="Proteomes" id="UP000199256">
    <property type="component" value="Unassembled WGS sequence"/>
</dbReference>
<sequence length="205" mass="23179">MKKMAYVLVALGVITLTGGCAHSYQVPVQGYQYTAMEERTIRVRGHGTSVPRSDLTQSQQKLMAIRASRLDAYRNLAEELYGLQLESGSSLRDMAGERDRVRSYIDKKIRGARVIDVVLIEDDIYETTLEYTVGQDFYRCVAAPHLCQPARPVAPPQPVVTQQYCGASPCPPTRVVPLQPARQRVPDWQHCTEPYCSQAPYYYYQ</sequence>
<evidence type="ECO:0000259" key="2">
    <source>
        <dbReference type="Pfam" id="PF02169"/>
    </source>
</evidence>
<proteinExistence type="predicted"/>
<keyword evidence="1" id="KW-0732">Signal</keyword>
<dbReference type="Pfam" id="PF02169">
    <property type="entry name" value="LPP20"/>
    <property type="match status" value="1"/>
</dbReference>
<feature type="signal peptide" evidence="1">
    <location>
        <begin position="1"/>
        <end position="23"/>
    </location>
</feature>
<dbReference type="InterPro" id="IPR024952">
    <property type="entry name" value="LPP20-like_dom"/>
</dbReference>
<feature type="domain" description="Lipoprotein LPP20-like" evidence="2">
    <location>
        <begin position="55"/>
        <end position="128"/>
    </location>
</feature>
<dbReference type="STRING" id="1396821.SAMN05444515_11015"/>
<dbReference type="AlphaFoldDB" id="A0A1H7MS80"/>
<evidence type="ECO:0000313" key="3">
    <source>
        <dbReference type="EMBL" id="SEL13467.1"/>
    </source>
</evidence>
<evidence type="ECO:0000313" key="4">
    <source>
        <dbReference type="Proteomes" id="UP000199256"/>
    </source>
</evidence>
<feature type="chain" id="PRO_5011525355" description="Lipoprotein LPP20-like domain-containing protein" evidence="1">
    <location>
        <begin position="24"/>
        <end position="205"/>
    </location>
</feature>
<keyword evidence="4" id="KW-1185">Reference proteome</keyword>
<gene>
    <name evidence="3" type="ORF">SAMN05444515_11015</name>
</gene>
<evidence type="ECO:0000256" key="1">
    <source>
        <dbReference type="SAM" id="SignalP"/>
    </source>
</evidence>
<reference evidence="4" key="1">
    <citation type="submission" date="2016-10" db="EMBL/GenBank/DDBJ databases">
        <authorList>
            <person name="Varghese N."/>
            <person name="Submissions S."/>
        </authorList>
    </citation>
    <scope>NUCLEOTIDE SEQUENCE [LARGE SCALE GENOMIC DNA]</scope>
    <source>
        <strain evidence="4">DSM 241</strain>
    </source>
</reference>
<dbReference type="PROSITE" id="PS51257">
    <property type="entry name" value="PROKAR_LIPOPROTEIN"/>
    <property type="match status" value="1"/>
</dbReference>
<accession>A0A1H7MS80</accession>
<dbReference type="OrthoDB" id="7348506at2"/>
<organism evidence="3 4">
    <name type="scientific">Ectothiorhodospira marina</name>
    <dbReference type="NCBI Taxonomy" id="1396821"/>
    <lineage>
        <taxon>Bacteria</taxon>
        <taxon>Pseudomonadati</taxon>
        <taxon>Pseudomonadota</taxon>
        <taxon>Gammaproteobacteria</taxon>
        <taxon>Chromatiales</taxon>
        <taxon>Ectothiorhodospiraceae</taxon>
        <taxon>Ectothiorhodospira</taxon>
    </lineage>
</organism>
<protein>
    <recommendedName>
        <fullName evidence="2">Lipoprotein LPP20-like domain-containing protein</fullName>
    </recommendedName>
</protein>
<dbReference type="EMBL" id="FOAA01000010">
    <property type="protein sequence ID" value="SEL13467.1"/>
    <property type="molecule type" value="Genomic_DNA"/>
</dbReference>